<dbReference type="GO" id="GO:0003700">
    <property type="term" value="F:DNA-binding transcription factor activity"/>
    <property type="evidence" value="ECO:0007669"/>
    <property type="project" value="InterPro"/>
</dbReference>
<dbReference type="SMART" id="SM00347">
    <property type="entry name" value="HTH_MARR"/>
    <property type="match status" value="1"/>
</dbReference>
<dbReference type="EMBL" id="QAYE01000003">
    <property type="protein sequence ID" value="PTW47368.1"/>
    <property type="molecule type" value="Genomic_DNA"/>
</dbReference>
<dbReference type="PANTHER" id="PTHR33164:SF43">
    <property type="entry name" value="HTH-TYPE TRANSCRIPTIONAL REPRESSOR YETL"/>
    <property type="match status" value="1"/>
</dbReference>
<protein>
    <submittedName>
        <fullName evidence="5">MarR family transcriptional regulator</fullName>
    </submittedName>
</protein>
<organism evidence="5 6">
    <name type="scientific">Sphingomonas faeni</name>
    <dbReference type="NCBI Taxonomy" id="185950"/>
    <lineage>
        <taxon>Bacteria</taxon>
        <taxon>Pseudomonadati</taxon>
        <taxon>Pseudomonadota</taxon>
        <taxon>Alphaproteobacteria</taxon>
        <taxon>Sphingomonadales</taxon>
        <taxon>Sphingomonadaceae</taxon>
        <taxon>Sphingomonas</taxon>
    </lineage>
</organism>
<keyword evidence="3" id="KW-0804">Transcription</keyword>
<dbReference type="InterPro" id="IPR036388">
    <property type="entry name" value="WH-like_DNA-bd_sf"/>
</dbReference>
<dbReference type="Gene3D" id="1.10.10.10">
    <property type="entry name" value="Winged helix-like DNA-binding domain superfamily/Winged helix DNA-binding domain"/>
    <property type="match status" value="1"/>
</dbReference>
<dbReference type="InterPro" id="IPR023187">
    <property type="entry name" value="Tscrpt_reg_MarR-type_CS"/>
</dbReference>
<dbReference type="InterPro" id="IPR039422">
    <property type="entry name" value="MarR/SlyA-like"/>
</dbReference>
<keyword evidence="2" id="KW-0238">DNA-binding</keyword>
<evidence type="ECO:0000256" key="3">
    <source>
        <dbReference type="ARBA" id="ARBA00023163"/>
    </source>
</evidence>
<keyword evidence="1" id="KW-0805">Transcription regulation</keyword>
<name>A0A2T5U7C4_9SPHN</name>
<dbReference type="PRINTS" id="PR00598">
    <property type="entry name" value="HTHMARR"/>
</dbReference>
<dbReference type="SUPFAM" id="SSF46785">
    <property type="entry name" value="Winged helix' DNA-binding domain"/>
    <property type="match status" value="1"/>
</dbReference>
<dbReference type="PROSITE" id="PS50995">
    <property type="entry name" value="HTH_MARR_2"/>
    <property type="match status" value="1"/>
</dbReference>
<dbReference type="PANTHER" id="PTHR33164">
    <property type="entry name" value="TRANSCRIPTIONAL REGULATOR, MARR FAMILY"/>
    <property type="match status" value="1"/>
</dbReference>
<gene>
    <name evidence="5" type="ORF">C8J25_10383</name>
</gene>
<dbReference type="AlphaFoldDB" id="A0A2T5U7C4"/>
<dbReference type="InterPro" id="IPR036390">
    <property type="entry name" value="WH_DNA-bd_sf"/>
</dbReference>
<accession>A0A2T5U7C4</accession>
<dbReference type="GO" id="GO:0003677">
    <property type="term" value="F:DNA binding"/>
    <property type="evidence" value="ECO:0007669"/>
    <property type="project" value="UniProtKB-KW"/>
</dbReference>
<evidence type="ECO:0000313" key="6">
    <source>
        <dbReference type="Proteomes" id="UP000244013"/>
    </source>
</evidence>
<dbReference type="GO" id="GO:0006950">
    <property type="term" value="P:response to stress"/>
    <property type="evidence" value="ECO:0007669"/>
    <property type="project" value="TreeGrafter"/>
</dbReference>
<dbReference type="InterPro" id="IPR000835">
    <property type="entry name" value="HTH_MarR-typ"/>
</dbReference>
<evidence type="ECO:0000313" key="5">
    <source>
        <dbReference type="EMBL" id="PTW47368.1"/>
    </source>
</evidence>
<reference evidence="5 6" key="1">
    <citation type="submission" date="2018-04" db="EMBL/GenBank/DDBJ databases">
        <title>Genomic Encyclopedia of Type Strains, Phase III (KMG-III): the genomes of soil and plant-associated and newly described type strains.</title>
        <authorList>
            <person name="Whitman W."/>
        </authorList>
    </citation>
    <scope>NUCLEOTIDE SEQUENCE [LARGE SCALE GENOMIC DNA]</scope>
    <source>
        <strain evidence="5 6">MA-olki</strain>
    </source>
</reference>
<feature type="domain" description="HTH marR-type" evidence="4">
    <location>
        <begin position="1"/>
        <end position="115"/>
    </location>
</feature>
<dbReference type="Pfam" id="PF12802">
    <property type="entry name" value="MarR_2"/>
    <property type="match status" value="1"/>
</dbReference>
<dbReference type="Proteomes" id="UP000244013">
    <property type="component" value="Unassembled WGS sequence"/>
</dbReference>
<proteinExistence type="predicted"/>
<evidence type="ECO:0000256" key="2">
    <source>
        <dbReference type="ARBA" id="ARBA00023125"/>
    </source>
</evidence>
<evidence type="ECO:0000259" key="4">
    <source>
        <dbReference type="PROSITE" id="PS50995"/>
    </source>
</evidence>
<comment type="caution">
    <text evidence="5">The sequence shown here is derived from an EMBL/GenBank/DDBJ whole genome shotgun (WGS) entry which is preliminary data.</text>
</comment>
<sequence length="126" mass="13953">MMEAALRPHGLGATQWYVLHQLGHVGPTMQRELVRLLRVERATLSIIVGTLVRKGLIEQVPDTVDQRQKLLRLTPAGKSLWADLPDLGFIHDAAFAGFSKADIAITTRVLKAATERLNQHLEGEPT</sequence>
<dbReference type="PROSITE" id="PS01117">
    <property type="entry name" value="HTH_MARR_1"/>
    <property type="match status" value="1"/>
</dbReference>
<evidence type="ECO:0000256" key="1">
    <source>
        <dbReference type="ARBA" id="ARBA00023015"/>
    </source>
</evidence>